<dbReference type="SMART" id="SM00267">
    <property type="entry name" value="GGDEF"/>
    <property type="match status" value="1"/>
</dbReference>
<evidence type="ECO:0000313" key="3">
    <source>
        <dbReference type="EMBL" id="OWL96099.1"/>
    </source>
</evidence>
<dbReference type="InterPro" id="IPR000160">
    <property type="entry name" value="GGDEF_dom"/>
</dbReference>
<dbReference type="CDD" id="cd01949">
    <property type="entry name" value="GGDEF"/>
    <property type="match status" value="1"/>
</dbReference>
<dbReference type="InterPro" id="IPR029787">
    <property type="entry name" value="Nucleotide_cyclase"/>
</dbReference>
<evidence type="ECO:0000259" key="2">
    <source>
        <dbReference type="PROSITE" id="PS50887"/>
    </source>
</evidence>
<dbReference type="Gene3D" id="3.30.70.270">
    <property type="match status" value="1"/>
</dbReference>
<gene>
    <name evidence="3" type="ORF">CBQ26_09895</name>
</gene>
<keyword evidence="1" id="KW-0472">Membrane</keyword>
<sequence>MAAGGIMNPMEGTADDTRRIYYLWACAAGLLTTAALTLQAATSRDPEHLYFLITQPLIALFCAWSLLAVLRNAGHVIRLERLALLVVTFATTSRLPFDLILLGQPAPGAEAQMIIGLLMSAVLGFLTLGLRSATTFVAVLYALHATLIIQHELRSGGPWLSALGTQLALGTLLTLLAALFHFRLGYMQASQDRDALHTLAVTDPLTGLLNRRGGERALNALTAEQRPYLLAVADVDDFKRLNDGHGHAAGDQVLRLLAGGLQRADTAVRWGGEEFLIITEQTGPPAETELRDLIRHTHDRLHTHGHPALTRPVTLSVGAVHVTPGQPWQDALARADRALYAAKAAGKNRILMDPHPAPTPSSPHVTHT</sequence>
<dbReference type="GO" id="GO:0052621">
    <property type="term" value="F:diguanylate cyclase activity"/>
    <property type="evidence" value="ECO:0007669"/>
    <property type="project" value="TreeGrafter"/>
</dbReference>
<keyword evidence="1" id="KW-0812">Transmembrane</keyword>
<dbReference type="AlphaFoldDB" id="A0A246BL98"/>
<reference evidence="3 4" key="1">
    <citation type="submission" date="2017-05" db="EMBL/GenBank/DDBJ databases">
        <title>De novo genome assembly of Deniococcus indicus strain DR1.</title>
        <authorList>
            <person name="Chauhan D."/>
            <person name="Yennamalli R.M."/>
            <person name="Priyadarshini R."/>
        </authorList>
    </citation>
    <scope>NUCLEOTIDE SEQUENCE [LARGE SCALE GENOMIC DNA]</scope>
    <source>
        <strain evidence="3 4">DR1</strain>
    </source>
</reference>
<evidence type="ECO:0000313" key="4">
    <source>
        <dbReference type="Proteomes" id="UP000197208"/>
    </source>
</evidence>
<dbReference type="Pfam" id="PF00990">
    <property type="entry name" value="GGDEF"/>
    <property type="match status" value="1"/>
</dbReference>
<dbReference type="NCBIfam" id="TIGR00254">
    <property type="entry name" value="GGDEF"/>
    <property type="match status" value="1"/>
</dbReference>
<dbReference type="PANTHER" id="PTHR45138:SF9">
    <property type="entry name" value="DIGUANYLATE CYCLASE DGCM-RELATED"/>
    <property type="match status" value="1"/>
</dbReference>
<keyword evidence="1" id="KW-1133">Transmembrane helix</keyword>
<proteinExistence type="predicted"/>
<dbReference type="PROSITE" id="PS50887">
    <property type="entry name" value="GGDEF"/>
    <property type="match status" value="1"/>
</dbReference>
<feature type="transmembrane region" description="Helical" evidence="1">
    <location>
        <begin position="159"/>
        <end position="180"/>
    </location>
</feature>
<dbReference type="PANTHER" id="PTHR45138">
    <property type="entry name" value="REGULATORY COMPONENTS OF SENSORY TRANSDUCTION SYSTEM"/>
    <property type="match status" value="1"/>
</dbReference>
<accession>A0A246BL98</accession>
<protein>
    <recommendedName>
        <fullName evidence="2">GGDEF domain-containing protein</fullName>
    </recommendedName>
</protein>
<name>A0A246BL98_9DEIO</name>
<feature type="transmembrane region" description="Helical" evidence="1">
    <location>
        <begin position="21"/>
        <end position="42"/>
    </location>
</feature>
<evidence type="ECO:0000256" key="1">
    <source>
        <dbReference type="SAM" id="Phobius"/>
    </source>
</evidence>
<dbReference type="SUPFAM" id="SSF55073">
    <property type="entry name" value="Nucleotide cyclase"/>
    <property type="match status" value="1"/>
</dbReference>
<organism evidence="3 4">
    <name type="scientific">Deinococcus indicus</name>
    <dbReference type="NCBI Taxonomy" id="223556"/>
    <lineage>
        <taxon>Bacteria</taxon>
        <taxon>Thermotogati</taxon>
        <taxon>Deinococcota</taxon>
        <taxon>Deinococci</taxon>
        <taxon>Deinococcales</taxon>
        <taxon>Deinococcaceae</taxon>
        <taxon>Deinococcus</taxon>
    </lineage>
</organism>
<keyword evidence="4" id="KW-1185">Reference proteome</keyword>
<dbReference type="InterPro" id="IPR050469">
    <property type="entry name" value="Diguanylate_Cyclase"/>
</dbReference>
<feature type="domain" description="GGDEF" evidence="2">
    <location>
        <begin position="226"/>
        <end position="355"/>
    </location>
</feature>
<comment type="caution">
    <text evidence="3">The sequence shown here is derived from an EMBL/GenBank/DDBJ whole genome shotgun (WGS) entry which is preliminary data.</text>
</comment>
<feature type="transmembrane region" description="Helical" evidence="1">
    <location>
        <begin position="48"/>
        <end position="70"/>
    </location>
</feature>
<dbReference type="EMBL" id="NHMK01000012">
    <property type="protein sequence ID" value="OWL96099.1"/>
    <property type="molecule type" value="Genomic_DNA"/>
</dbReference>
<dbReference type="InterPro" id="IPR043128">
    <property type="entry name" value="Rev_trsase/Diguanyl_cyclase"/>
</dbReference>
<dbReference type="Proteomes" id="UP000197208">
    <property type="component" value="Unassembled WGS sequence"/>
</dbReference>
<dbReference type="OrthoDB" id="185601at2"/>
<feature type="transmembrane region" description="Helical" evidence="1">
    <location>
        <begin position="82"/>
        <end position="103"/>
    </location>
</feature>